<dbReference type="EMBL" id="MJEH01000002">
    <property type="protein sequence ID" value="OEH94428.1"/>
    <property type="molecule type" value="Genomic_DNA"/>
</dbReference>
<dbReference type="RefSeq" id="WP_069715575.1">
    <property type="nucleotide sequence ID" value="NZ_MJEH01000002.1"/>
</dbReference>
<evidence type="ECO:0000256" key="1">
    <source>
        <dbReference type="ARBA" id="ARBA00007169"/>
    </source>
</evidence>
<dbReference type="STRING" id="1305675.BFG57_08175"/>
<proteinExistence type="inferred from homology"/>
<name>A0A1E5LK79_9BACI</name>
<dbReference type="InterPro" id="IPR029058">
    <property type="entry name" value="AB_hydrolase_fold"/>
</dbReference>
<comment type="caution">
    <text evidence="3">The sequence shown here is derived from an EMBL/GenBank/DDBJ whole genome shotgun (WGS) entry which is preliminary data.</text>
</comment>
<organism evidence="3 4">
    <name type="scientific">Bacillus solimangrovi</name>
    <dbReference type="NCBI Taxonomy" id="1305675"/>
    <lineage>
        <taxon>Bacteria</taxon>
        <taxon>Bacillati</taxon>
        <taxon>Bacillota</taxon>
        <taxon>Bacilli</taxon>
        <taxon>Bacillales</taxon>
        <taxon>Bacillaceae</taxon>
        <taxon>Bacillus</taxon>
    </lineage>
</organism>
<evidence type="ECO:0000313" key="4">
    <source>
        <dbReference type="Proteomes" id="UP000095209"/>
    </source>
</evidence>
<gene>
    <name evidence="3" type="ORF">BFG57_08175</name>
</gene>
<evidence type="ECO:0000313" key="3">
    <source>
        <dbReference type="EMBL" id="OEH94428.1"/>
    </source>
</evidence>
<dbReference type="Gene3D" id="3.40.50.1820">
    <property type="entry name" value="alpha/beta hydrolase"/>
    <property type="match status" value="1"/>
</dbReference>
<protein>
    <recommendedName>
        <fullName evidence="2">Thioesterase domain-containing protein</fullName>
    </recommendedName>
</protein>
<accession>A0A1E5LK79</accession>
<sequence length="252" mass="29314">MQKTVMKNSPWLFVNKFSNSSSVRLFCLPYAGGGATIYHQWMSSISNKIEVCPIQLPGRENRIGEASYDNILFLVKEIAKEIEPYIDRPYALFGHSMGALICFELARELRRRKINNAERLFLSGRNAVHIPRLKPPIHKLDQETFINRLRELNGTPELLLQNKELMEFVIPIIRNDFKMVETYSYEQEKILNIPITVIGGTNDPYTSIEYLEEWREHTSNNCEVHQVEGEHFFLNNRTAEVLEIISNDLLKK</sequence>
<dbReference type="InterPro" id="IPR001031">
    <property type="entry name" value="Thioesterase"/>
</dbReference>
<dbReference type="PANTHER" id="PTHR11487">
    <property type="entry name" value="THIOESTERASE"/>
    <property type="match status" value="1"/>
</dbReference>
<dbReference type="SUPFAM" id="SSF53474">
    <property type="entry name" value="alpha/beta-Hydrolases"/>
    <property type="match status" value="1"/>
</dbReference>
<feature type="domain" description="Thioesterase" evidence="2">
    <location>
        <begin position="24"/>
        <end position="247"/>
    </location>
</feature>
<dbReference type="InterPro" id="IPR012223">
    <property type="entry name" value="TEII"/>
</dbReference>
<dbReference type="Proteomes" id="UP000095209">
    <property type="component" value="Unassembled WGS sequence"/>
</dbReference>
<dbReference type="OrthoDB" id="2213423at2"/>
<evidence type="ECO:0000259" key="2">
    <source>
        <dbReference type="Pfam" id="PF00975"/>
    </source>
</evidence>
<dbReference type="PANTHER" id="PTHR11487:SF0">
    <property type="entry name" value="S-ACYL FATTY ACID SYNTHASE THIOESTERASE, MEDIUM CHAIN"/>
    <property type="match status" value="1"/>
</dbReference>
<dbReference type="Pfam" id="PF00975">
    <property type="entry name" value="Thioesterase"/>
    <property type="match status" value="1"/>
</dbReference>
<dbReference type="GO" id="GO:0008610">
    <property type="term" value="P:lipid biosynthetic process"/>
    <property type="evidence" value="ECO:0007669"/>
    <property type="project" value="TreeGrafter"/>
</dbReference>
<dbReference type="AlphaFoldDB" id="A0A1E5LK79"/>
<keyword evidence="4" id="KW-1185">Reference proteome</keyword>
<reference evidence="3 4" key="1">
    <citation type="submission" date="2016-08" db="EMBL/GenBank/DDBJ databases">
        <title>Genome of Bacillus solimangrovi GH2-4.</title>
        <authorList>
            <person name="Lim S."/>
            <person name="Kim B.-C."/>
        </authorList>
    </citation>
    <scope>NUCLEOTIDE SEQUENCE [LARGE SCALE GENOMIC DNA]</scope>
    <source>
        <strain evidence="3 4">GH2-4</strain>
    </source>
</reference>
<comment type="similarity">
    <text evidence="1">Belongs to the thioesterase family.</text>
</comment>